<protein>
    <submittedName>
        <fullName evidence="1">Uncharacterized protein</fullName>
    </submittedName>
</protein>
<dbReference type="AlphaFoldDB" id="A0A7M2YXE9"/>
<keyword evidence="2" id="KW-1185">Reference proteome</keyword>
<reference evidence="1 2" key="1">
    <citation type="submission" date="2018-07" db="EMBL/GenBank/DDBJ databases">
        <title>High-quality-draft genome sequence of Gaiella occulta.</title>
        <authorList>
            <person name="Severino R."/>
            <person name="Froufe H.J.C."/>
            <person name="Rainey F.A."/>
            <person name="Barroso C."/>
            <person name="Albuquerque L."/>
            <person name="Lobo-Da-Cunha A."/>
            <person name="Da Costa M.S."/>
            <person name="Egas C."/>
        </authorList>
    </citation>
    <scope>NUCLEOTIDE SEQUENCE [LARGE SCALE GENOMIC DNA]</scope>
    <source>
        <strain evidence="1 2">F2-233</strain>
    </source>
</reference>
<organism evidence="1 2">
    <name type="scientific">Gaiella occulta</name>
    <dbReference type="NCBI Taxonomy" id="1002870"/>
    <lineage>
        <taxon>Bacteria</taxon>
        <taxon>Bacillati</taxon>
        <taxon>Actinomycetota</taxon>
        <taxon>Thermoleophilia</taxon>
        <taxon>Gaiellales</taxon>
        <taxon>Gaiellaceae</taxon>
        <taxon>Gaiella</taxon>
    </lineage>
</organism>
<gene>
    <name evidence="1" type="ORF">Gocc_1835</name>
</gene>
<evidence type="ECO:0000313" key="2">
    <source>
        <dbReference type="Proteomes" id="UP000254134"/>
    </source>
</evidence>
<reference evidence="2" key="2">
    <citation type="journal article" date="2019" name="MicrobiologyOpen">
        <title>High-quality draft genome sequence of Gaiella occulta isolated from a 150 meter deep mineral water borehole and comparison with the genome sequences of other deep-branching lineages of the phylum Actinobacteria.</title>
        <authorList>
            <person name="Severino R."/>
            <person name="Froufe H.J.C."/>
            <person name="Barroso C."/>
            <person name="Albuquerque L."/>
            <person name="Lobo-da-Cunha A."/>
            <person name="da Costa M.S."/>
            <person name="Egas C."/>
        </authorList>
    </citation>
    <scope>NUCLEOTIDE SEQUENCE [LARGE SCALE GENOMIC DNA]</scope>
    <source>
        <strain evidence="2">F2-233</strain>
    </source>
</reference>
<name>A0A7M2YXE9_9ACTN</name>
<evidence type="ECO:0000313" key="1">
    <source>
        <dbReference type="EMBL" id="RDI74259.1"/>
    </source>
</evidence>
<dbReference type="EMBL" id="QQZY01000004">
    <property type="protein sequence ID" value="RDI74259.1"/>
    <property type="molecule type" value="Genomic_DNA"/>
</dbReference>
<comment type="caution">
    <text evidence="1">The sequence shown here is derived from an EMBL/GenBank/DDBJ whole genome shotgun (WGS) entry which is preliminary data.</text>
</comment>
<proteinExistence type="predicted"/>
<sequence>MEHAIEVDYNLETLVAKRVVGKAEILIERLDN</sequence>
<dbReference type="Proteomes" id="UP000254134">
    <property type="component" value="Unassembled WGS sequence"/>
</dbReference>
<accession>A0A7M2YXE9</accession>